<keyword evidence="1" id="KW-0472">Membrane</keyword>
<evidence type="ECO:0000256" key="1">
    <source>
        <dbReference type="SAM" id="Phobius"/>
    </source>
</evidence>
<reference evidence="2 3" key="1">
    <citation type="submission" date="2024-04" db="EMBL/GenBank/DDBJ databases">
        <title>Tritrichomonas musculus Genome.</title>
        <authorList>
            <person name="Alves-Ferreira E."/>
            <person name="Grigg M."/>
            <person name="Lorenzi H."/>
            <person name="Galac M."/>
        </authorList>
    </citation>
    <scope>NUCLEOTIDE SEQUENCE [LARGE SCALE GENOMIC DNA]</scope>
    <source>
        <strain evidence="2 3">EAF2021</strain>
    </source>
</reference>
<evidence type="ECO:0000313" key="2">
    <source>
        <dbReference type="EMBL" id="KAK8893016.1"/>
    </source>
</evidence>
<dbReference type="EMBL" id="JAPFFF010000004">
    <property type="protein sequence ID" value="KAK8893016.1"/>
    <property type="molecule type" value="Genomic_DNA"/>
</dbReference>
<keyword evidence="3" id="KW-1185">Reference proteome</keyword>
<gene>
    <name evidence="2" type="ORF">M9Y10_030273</name>
</gene>
<proteinExistence type="predicted"/>
<accession>A0ABR2KQJ5</accession>
<comment type="caution">
    <text evidence="2">The sequence shown here is derived from an EMBL/GenBank/DDBJ whole genome shotgun (WGS) entry which is preliminary data.</text>
</comment>
<evidence type="ECO:0000313" key="3">
    <source>
        <dbReference type="Proteomes" id="UP001470230"/>
    </source>
</evidence>
<keyword evidence="1" id="KW-0812">Transmembrane</keyword>
<name>A0ABR2KQJ5_9EUKA</name>
<feature type="transmembrane region" description="Helical" evidence="1">
    <location>
        <begin position="297"/>
        <end position="319"/>
    </location>
</feature>
<dbReference type="Proteomes" id="UP001470230">
    <property type="component" value="Unassembled WGS sequence"/>
</dbReference>
<protein>
    <recommendedName>
        <fullName evidence="4">FecR protein domain-containing protein</fullName>
    </recommendedName>
</protein>
<sequence length="341" mass="37749">MHSLLIQNILFLIHRSEKIFVEKKINSNDNPAVIQTPEPVNEIINSIEYDPEKENSDSLKDKIDTELKNIGTSNPNSNRVVYINSTEFPFISTLKPNEFIKAPDNSIIYFQEGNLNLALNNGSNITVIMKSNNNADLLINGNGNLNLQLKENDMFIKLNSQSFINDTTTITVPYSVKRVSFESIQLNKKGKLNINSKSPNGDYHTNNNKEPTINESYTLLDGYFTNKDACKAWLDSIDFGNTGFDTIVCVNSENVPILTDFIRQNIVVRKTKPSDNGDDSNKDKDGGGGGGKLSAGAIAGIVIAIVVVIAIIIVVVIIIRKKKNSNLTNSEKEDAPEKDEI</sequence>
<keyword evidence="1" id="KW-1133">Transmembrane helix</keyword>
<evidence type="ECO:0008006" key="4">
    <source>
        <dbReference type="Google" id="ProtNLM"/>
    </source>
</evidence>
<organism evidence="2 3">
    <name type="scientific">Tritrichomonas musculus</name>
    <dbReference type="NCBI Taxonomy" id="1915356"/>
    <lineage>
        <taxon>Eukaryota</taxon>
        <taxon>Metamonada</taxon>
        <taxon>Parabasalia</taxon>
        <taxon>Tritrichomonadida</taxon>
        <taxon>Tritrichomonadidae</taxon>
        <taxon>Tritrichomonas</taxon>
    </lineage>
</organism>